<sequence>MIKRLWSNQKGSFTIEASLVFPIVFLVTILLIFLSLYIYQKSTLYYFADLTAKRAAWSWDNSYKDAATGKFNPYEKDSGTGQQRQNDGLYWRFSDFNMLDVLTFRFSQAVQPQAITISSGDRSKPARESNLTTYKLQRAASLLPPGFSGTMSYENVFYKRKIKVHLENPLKMPGFITVWFHKELVEADASAFVTEPAEFIRNVDFSIYAGKKMATTAKSTIGSILSKKQK</sequence>
<dbReference type="Proteomes" id="UP000298246">
    <property type="component" value="Unassembled WGS sequence"/>
</dbReference>
<keyword evidence="1" id="KW-0812">Transmembrane</keyword>
<accession>A0A4Y8Q9B1</accession>
<evidence type="ECO:0000259" key="2">
    <source>
        <dbReference type="Pfam" id="PF07811"/>
    </source>
</evidence>
<keyword evidence="1" id="KW-0472">Membrane</keyword>
<protein>
    <recommendedName>
        <fullName evidence="2">TadE-like domain-containing protein</fullName>
    </recommendedName>
</protein>
<proteinExistence type="predicted"/>
<dbReference type="EMBL" id="MYFO01000004">
    <property type="protein sequence ID" value="TFE90672.1"/>
    <property type="molecule type" value="Genomic_DNA"/>
</dbReference>
<keyword evidence="1" id="KW-1133">Transmembrane helix</keyword>
<keyword evidence="4" id="KW-1185">Reference proteome</keyword>
<dbReference type="AlphaFoldDB" id="A0A4Y8Q9B1"/>
<reference evidence="3 4" key="1">
    <citation type="submission" date="2017-03" db="EMBL/GenBank/DDBJ databases">
        <title>Isolation of Levoglucosan Utilizing Bacteria.</title>
        <authorList>
            <person name="Arya A.S."/>
        </authorList>
    </citation>
    <scope>NUCLEOTIDE SEQUENCE [LARGE SCALE GENOMIC DNA]</scope>
    <source>
        <strain evidence="3 4">MEC069</strain>
    </source>
</reference>
<evidence type="ECO:0000313" key="3">
    <source>
        <dbReference type="EMBL" id="TFE90672.1"/>
    </source>
</evidence>
<feature type="domain" description="TadE-like" evidence="2">
    <location>
        <begin position="11"/>
        <end position="44"/>
    </location>
</feature>
<comment type="caution">
    <text evidence="3">The sequence shown here is derived from an EMBL/GenBank/DDBJ whole genome shotgun (WGS) entry which is preliminary data.</text>
</comment>
<organism evidence="3 4">
    <name type="scientific">Paenibacillus athensensis</name>
    <dbReference type="NCBI Taxonomy" id="1967502"/>
    <lineage>
        <taxon>Bacteria</taxon>
        <taxon>Bacillati</taxon>
        <taxon>Bacillota</taxon>
        <taxon>Bacilli</taxon>
        <taxon>Bacillales</taxon>
        <taxon>Paenibacillaceae</taxon>
        <taxon>Paenibacillus</taxon>
    </lineage>
</organism>
<dbReference type="RefSeq" id="WP_134750453.1">
    <property type="nucleotide sequence ID" value="NZ_MYFO02000008.1"/>
</dbReference>
<evidence type="ECO:0000313" key="4">
    <source>
        <dbReference type="Proteomes" id="UP000298246"/>
    </source>
</evidence>
<name>A0A4Y8Q9B1_9BACL</name>
<gene>
    <name evidence="3" type="ORF">B5M42_05225</name>
</gene>
<dbReference type="Pfam" id="PF07811">
    <property type="entry name" value="TadE"/>
    <property type="match status" value="1"/>
</dbReference>
<feature type="transmembrane region" description="Helical" evidence="1">
    <location>
        <begin position="20"/>
        <end position="39"/>
    </location>
</feature>
<dbReference type="InterPro" id="IPR012495">
    <property type="entry name" value="TadE-like_dom"/>
</dbReference>
<evidence type="ECO:0000256" key="1">
    <source>
        <dbReference type="SAM" id="Phobius"/>
    </source>
</evidence>
<dbReference type="OrthoDB" id="2703555at2"/>